<dbReference type="Proteomes" id="UP000314294">
    <property type="component" value="Unassembled WGS sequence"/>
</dbReference>
<evidence type="ECO:0000313" key="2">
    <source>
        <dbReference type="Proteomes" id="UP000314294"/>
    </source>
</evidence>
<comment type="caution">
    <text evidence="1">The sequence shown here is derived from an EMBL/GenBank/DDBJ whole genome shotgun (WGS) entry which is preliminary data.</text>
</comment>
<evidence type="ECO:0000313" key="1">
    <source>
        <dbReference type="EMBL" id="TNN75421.1"/>
    </source>
</evidence>
<keyword evidence="2" id="KW-1185">Reference proteome</keyword>
<protein>
    <submittedName>
        <fullName evidence="1">Uncharacterized protein</fullName>
    </submittedName>
</protein>
<sequence length="176" mass="19103">MSKWKTQHGPPPFGLWVNTLDRLLVRCRGKLGGHVGLLHKRTSVGPLLQQRLVPEGHVGLLPQRGRAPGGHDGPVQRRLADVHVLLVSRVPQPSDSVAAIALRDPMGGARDKALTRGPSESILGIASSQSSALLCEANIRVAVWSLSCKRNEITNPQLFSNQEESHRPSKIKVYAS</sequence>
<gene>
    <name evidence="1" type="ORF">EYF80_014233</name>
</gene>
<dbReference type="AlphaFoldDB" id="A0A4Z2ICG3"/>
<reference evidence="1 2" key="1">
    <citation type="submission" date="2019-03" db="EMBL/GenBank/DDBJ databases">
        <title>First draft genome of Liparis tanakae, snailfish: a comprehensive survey of snailfish specific genes.</title>
        <authorList>
            <person name="Kim W."/>
            <person name="Song I."/>
            <person name="Jeong J.-H."/>
            <person name="Kim D."/>
            <person name="Kim S."/>
            <person name="Ryu S."/>
            <person name="Song J.Y."/>
            <person name="Lee S.K."/>
        </authorList>
    </citation>
    <scope>NUCLEOTIDE SEQUENCE [LARGE SCALE GENOMIC DNA]</scope>
    <source>
        <tissue evidence="1">Muscle</tissue>
    </source>
</reference>
<proteinExistence type="predicted"/>
<name>A0A4Z2ICG3_9TELE</name>
<organism evidence="1 2">
    <name type="scientific">Liparis tanakae</name>
    <name type="common">Tanaka's snailfish</name>
    <dbReference type="NCBI Taxonomy" id="230148"/>
    <lineage>
        <taxon>Eukaryota</taxon>
        <taxon>Metazoa</taxon>
        <taxon>Chordata</taxon>
        <taxon>Craniata</taxon>
        <taxon>Vertebrata</taxon>
        <taxon>Euteleostomi</taxon>
        <taxon>Actinopterygii</taxon>
        <taxon>Neopterygii</taxon>
        <taxon>Teleostei</taxon>
        <taxon>Neoteleostei</taxon>
        <taxon>Acanthomorphata</taxon>
        <taxon>Eupercaria</taxon>
        <taxon>Perciformes</taxon>
        <taxon>Cottioidei</taxon>
        <taxon>Cottales</taxon>
        <taxon>Liparidae</taxon>
        <taxon>Liparis</taxon>
    </lineage>
</organism>
<accession>A0A4Z2ICG3</accession>
<dbReference type="EMBL" id="SRLO01000103">
    <property type="protein sequence ID" value="TNN75421.1"/>
    <property type="molecule type" value="Genomic_DNA"/>
</dbReference>